<dbReference type="EMBL" id="BMAW01093025">
    <property type="protein sequence ID" value="GFS58215.1"/>
    <property type="molecule type" value="Genomic_DNA"/>
</dbReference>
<dbReference type="Pfam" id="PF07707">
    <property type="entry name" value="BACK"/>
    <property type="match status" value="1"/>
</dbReference>
<organism evidence="2 3">
    <name type="scientific">Nephila pilipes</name>
    <name type="common">Giant wood spider</name>
    <name type="synonym">Nephila maculata</name>
    <dbReference type="NCBI Taxonomy" id="299642"/>
    <lineage>
        <taxon>Eukaryota</taxon>
        <taxon>Metazoa</taxon>
        <taxon>Ecdysozoa</taxon>
        <taxon>Arthropoda</taxon>
        <taxon>Chelicerata</taxon>
        <taxon>Arachnida</taxon>
        <taxon>Araneae</taxon>
        <taxon>Araneomorphae</taxon>
        <taxon>Entelegynae</taxon>
        <taxon>Araneoidea</taxon>
        <taxon>Nephilidae</taxon>
        <taxon>Nephila</taxon>
    </lineage>
</organism>
<gene>
    <name evidence="2" type="primary">AVEN_81388_1</name>
    <name evidence="2" type="ORF">NPIL_64951</name>
</gene>
<dbReference type="CDD" id="cd14733">
    <property type="entry name" value="BACK"/>
    <property type="match status" value="1"/>
</dbReference>
<keyword evidence="3" id="KW-1185">Reference proteome</keyword>
<name>A0A8X6IT71_NEPPI</name>
<feature type="domain" description="BACK" evidence="1">
    <location>
        <begin position="13"/>
        <end position="112"/>
    </location>
</feature>
<protein>
    <submittedName>
        <fullName evidence="2">BTB domain-containing protein</fullName>
    </submittedName>
</protein>
<sequence>MRANDANAYIYKYAVAWCLGLNREKHKMFKHILRNLEKIAEAEEFMNLNVNQICEILIGAYQDWIVTGIDNYYNLFMMGLKWIDHDQAGRLCYAIPIMSCVPFKKMTKKEILLCYYPPVAKYVVMLPGVKSMIQSAIYTNVEAST</sequence>
<comment type="caution">
    <text evidence="2">The sequence shown here is derived from an EMBL/GenBank/DDBJ whole genome shotgun (WGS) entry which is preliminary data.</text>
</comment>
<evidence type="ECO:0000313" key="3">
    <source>
        <dbReference type="Proteomes" id="UP000887013"/>
    </source>
</evidence>
<dbReference type="Gene3D" id="1.25.40.420">
    <property type="match status" value="1"/>
</dbReference>
<proteinExistence type="predicted"/>
<dbReference type="AlphaFoldDB" id="A0A8X6IT71"/>
<dbReference type="InterPro" id="IPR011705">
    <property type="entry name" value="BACK"/>
</dbReference>
<evidence type="ECO:0000259" key="1">
    <source>
        <dbReference type="Pfam" id="PF07707"/>
    </source>
</evidence>
<dbReference type="OrthoDB" id="6426260at2759"/>
<accession>A0A8X6IT71</accession>
<dbReference type="Proteomes" id="UP000887013">
    <property type="component" value="Unassembled WGS sequence"/>
</dbReference>
<reference evidence="2" key="1">
    <citation type="submission" date="2020-08" db="EMBL/GenBank/DDBJ databases">
        <title>Multicomponent nature underlies the extraordinary mechanical properties of spider dragline silk.</title>
        <authorList>
            <person name="Kono N."/>
            <person name="Nakamura H."/>
            <person name="Mori M."/>
            <person name="Yoshida Y."/>
            <person name="Ohtoshi R."/>
            <person name="Malay A.D."/>
            <person name="Moran D.A.P."/>
            <person name="Tomita M."/>
            <person name="Numata K."/>
            <person name="Arakawa K."/>
        </authorList>
    </citation>
    <scope>NUCLEOTIDE SEQUENCE</scope>
</reference>
<evidence type="ECO:0000313" key="2">
    <source>
        <dbReference type="EMBL" id="GFS58215.1"/>
    </source>
</evidence>